<reference evidence="3" key="1">
    <citation type="submission" date="2016-10" db="EMBL/GenBank/DDBJ databases">
        <authorList>
            <person name="Varghese N."/>
            <person name="Submissions S."/>
        </authorList>
    </citation>
    <scope>NUCLEOTIDE SEQUENCE [LARGE SCALE GENOMIC DNA]</scope>
    <source>
        <strain evidence="3">CGMCC 4.578</strain>
    </source>
</reference>
<evidence type="ECO:0000256" key="1">
    <source>
        <dbReference type="SAM" id="Phobius"/>
    </source>
</evidence>
<keyword evidence="1" id="KW-1133">Transmembrane helix</keyword>
<dbReference type="EMBL" id="FOFT01000016">
    <property type="protein sequence ID" value="SES47742.1"/>
    <property type="molecule type" value="Genomic_DNA"/>
</dbReference>
<sequence>MDAASTAAWIAAAVAGGAAFIALIAANYSRRQAAAAETQAAILLADREDRGRQEQRDAVLELLRTGRTYAGSINGLILFMGVIADQIELTNSDTWKAFERAKDPYTKALLHARYTVEAPEISAVIDDLEMVGTKMTERTTKLLQSKRDARGHAATKDIVDATVIPNATNELLDQLEKLADQHLKKPGNAR</sequence>
<dbReference type="OrthoDB" id="9978762at2"/>
<keyword evidence="3" id="KW-1185">Reference proteome</keyword>
<evidence type="ECO:0000313" key="3">
    <source>
        <dbReference type="Proteomes" id="UP000199028"/>
    </source>
</evidence>
<feature type="transmembrane region" description="Helical" evidence="1">
    <location>
        <begin position="6"/>
        <end position="26"/>
    </location>
</feature>
<proteinExistence type="predicted"/>
<dbReference type="Proteomes" id="UP000199028">
    <property type="component" value="Unassembled WGS sequence"/>
</dbReference>
<keyword evidence="1" id="KW-0472">Membrane</keyword>
<name>A0A1H9XNL5_9PSEU</name>
<keyword evidence="1" id="KW-0812">Transmembrane</keyword>
<organism evidence="2 3">
    <name type="scientific">Lentzea flaviverrucosa</name>
    <dbReference type="NCBI Taxonomy" id="200379"/>
    <lineage>
        <taxon>Bacteria</taxon>
        <taxon>Bacillati</taxon>
        <taxon>Actinomycetota</taxon>
        <taxon>Actinomycetes</taxon>
        <taxon>Pseudonocardiales</taxon>
        <taxon>Pseudonocardiaceae</taxon>
        <taxon>Lentzea</taxon>
    </lineage>
</organism>
<dbReference type="RefSeq" id="WP_090071102.1">
    <property type="nucleotide sequence ID" value="NZ_FOFT01000016.1"/>
</dbReference>
<evidence type="ECO:0000313" key="2">
    <source>
        <dbReference type="EMBL" id="SES47742.1"/>
    </source>
</evidence>
<dbReference type="AlphaFoldDB" id="A0A1H9XNL5"/>
<protein>
    <submittedName>
        <fullName evidence="2">Uncharacterized protein</fullName>
    </submittedName>
</protein>
<gene>
    <name evidence="2" type="ORF">SAMN05216195_11616</name>
</gene>
<accession>A0A1H9XNL5</accession>